<gene>
    <name evidence="1" type="ORF">AKJ62_02695</name>
</gene>
<protein>
    <recommendedName>
        <fullName evidence="3">Cytochrome c-type biogenesis protein CcmE</fullName>
    </recommendedName>
</protein>
<sequence length="127" mass="14054">MKKKKLILVGIVILALTFILFRGGSPATPRMTVSKLLESKNEMLGEKVQVDGTVLKIIRIDNRIIIGNKKNSKENLIIEIESVPPGTLTEDKPVAVTGYLRRENGYLILKRATVKTGCKSEYGGENE</sequence>
<name>A0A133U5Y9_9EURY</name>
<proteinExistence type="predicted"/>
<dbReference type="EMBL" id="LHXL01000029">
    <property type="protein sequence ID" value="KXA89614.1"/>
    <property type="molecule type" value="Genomic_DNA"/>
</dbReference>
<keyword evidence="2" id="KW-1185">Reference proteome</keyword>
<comment type="caution">
    <text evidence="1">The sequence shown here is derived from an EMBL/GenBank/DDBJ whole genome shotgun (WGS) entry which is preliminary data.</text>
</comment>
<organism evidence="1 2">
    <name type="scientific">candidate division MSBL1 archaeon SCGC-AAA259D14</name>
    <dbReference type="NCBI Taxonomy" id="1698261"/>
    <lineage>
        <taxon>Archaea</taxon>
        <taxon>Methanobacteriati</taxon>
        <taxon>Methanobacteriota</taxon>
        <taxon>candidate division MSBL1</taxon>
    </lineage>
</organism>
<evidence type="ECO:0008006" key="3">
    <source>
        <dbReference type="Google" id="ProtNLM"/>
    </source>
</evidence>
<dbReference type="Proteomes" id="UP000070589">
    <property type="component" value="Unassembled WGS sequence"/>
</dbReference>
<evidence type="ECO:0000313" key="2">
    <source>
        <dbReference type="Proteomes" id="UP000070589"/>
    </source>
</evidence>
<dbReference type="AlphaFoldDB" id="A0A133U5Y9"/>
<evidence type="ECO:0000313" key="1">
    <source>
        <dbReference type="EMBL" id="KXA89614.1"/>
    </source>
</evidence>
<accession>A0A133U5Y9</accession>
<reference evidence="1 2" key="1">
    <citation type="journal article" date="2016" name="Sci. Rep.">
        <title>Metabolic traits of an uncultured archaeal lineage -MSBL1- from brine pools of the Red Sea.</title>
        <authorList>
            <person name="Mwirichia R."/>
            <person name="Alam I."/>
            <person name="Rashid M."/>
            <person name="Vinu M."/>
            <person name="Ba-Alawi W."/>
            <person name="Anthony Kamau A."/>
            <person name="Kamanda Ngugi D."/>
            <person name="Goker M."/>
            <person name="Klenk H.P."/>
            <person name="Bajic V."/>
            <person name="Stingl U."/>
        </authorList>
    </citation>
    <scope>NUCLEOTIDE SEQUENCE [LARGE SCALE GENOMIC DNA]</scope>
    <source>
        <strain evidence="1">SCGC-AAA259D14</strain>
    </source>
</reference>